<evidence type="ECO:0000313" key="3">
    <source>
        <dbReference type="Proteomes" id="UP000243106"/>
    </source>
</evidence>
<reference evidence="3" key="1">
    <citation type="submission" date="2016-10" db="EMBL/GenBank/DDBJ databases">
        <authorList>
            <person name="Varghese N."/>
            <person name="Submissions S."/>
        </authorList>
    </citation>
    <scope>NUCLEOTIDE SEQUENCE [LARGE SCALE GENOMIC DNA]</scope>
    <source>
        <strain evidence="3">JCM 10271</strain>
    </source>
</reference>
<dbReference type="Gene3D" id="2.40.33.20">
    <property type="entry name" value="PK beta-barrel domain-like"/>
    <property type="match status" value="1"/>
</dbReference>
<dbReference type="InterPro" id="IPR011037">
    <property type="entry name" value="Pyrv_Knase-like_insert_dom_sf"/>
</dbReference>
<dbReference type="STRING" id="93684.SAMN05421853_104188"/>
<dbReference type="GO" id="GO:0030151">
    <property type="term" value="F:molybdenum ion binding"/>
    <property type="evidence" value="ECO:0007669"/>
    <property type="project" value="InterPro"/>
</dbReference>
<accession>A0A1I5XXJ2</accession>
<dbReference type="AlphaFoldDB" id="A0A1I5XXJ2"/>
<sequence length="167" mass="17926">MREMIARNAQAGRIDWIGVRGARREPLVAHPEAQILHAGLEGDHARPGKRAVTLIQAEHLPAIAAYLGRSEVRADELRRNILVSGLNLAALKGRALQIGDACLRITTICAPCSRMEETFGPGGYSAVRGHGGWCAEVLEPGRIVLGDAVLPLAEDCLPPNLRVSPHP</sequence>
<feature type="domain" description="MOSC" evidence="1">
    <location>
        <begin position="25"/>
        <end position="152"/>
    </location>
</feature>
<evidence type="ECO:0000313" key="2">
    <source>
        <dbReference type="EMBL" id="SFQ36437.1"/>
    </source>
</evidence>
<organism evidence="2 3">
    <name type="scientific">Roseivivax halotolerans</name>
    <dbReference type="NCBI Taxonomy" id="93684"/>
    <lineage>
        <taxon>Bacteria</taxon>
        <taxon>Pseudomonadati</taxon>
        <taxon>Pseudomonadota</taxon>
        <taxon>Alphaproteobacteria</taxon>
        <taxon>Rhodobacterales</taxon>
        <taxon>Roseobacteraceae</taxon>
        <taxon>Roseivivax</taxon>
    </lineage>
</organism>
<dbReference type="InterPro" id="IPR005302">
    <property type="entry name" value="MoCF_Sase_C"/>
</dbReference>
<dbReference type="GO" id="GO:0030170">
    <property type="term" value="F:pyridoxal phosphate binding"/>
    <property type="evidence" value="ECO:0007669"/>
    <property type="project" value="InterPro"/>
</dbReference>
<dbReference type="EMBL" id="FOXV01000004">
    <property type="protein sequence ID" value="SFQ36437.1"/>
    <property type="molecule type" value="Genomic_DNA"/>
</dbReference>
<proteinExistence type="predicted"/>
<dbReference type="GO" id="GO:0003824">
    <property type="term" value="F:catalytic activity"/>
    <property type="evidence" value="ECO:0007669"/>
    <property type="project" value="InterPro"/>
</dbReference>
<evidence type="ECO:0000259" key="1">
    <source>
        <dbReference type="PROSITE" id="PS51340"/>
    </source>
</evidence>
<name>A0A1I5XXJ2_9RHOB</name>
<dbReference type="PANTHER" id="PTHR36930">
    <property type="entry name" value="METAL-SULFUR CLUSTER BIOSYNTHESIS PROTEINS YUAD-RELATED"/>
    <property type="match status" value="1"/>
</dbReference>
<gene>
    <name evidence="2" type="ORF">SAMN05421853_104188</name>
</gene>
<dbReference type="PANTHER" id="PTHR36930:SF1">
    <property type="entry name" value="MOSC DOMAIN-CONTAINING PROTEIN"/>
    <property type="match status" value="1"/>
</dbReference>
<protein>
    <submittedName>
        <fullName evidence="2">MOSC domain-containing protein</fullName>
    </submittedName>
</protein>
<dbReference type="PROSITE" id="PS51340">
    <property type="entry name" value="MOSC"/>
    <property type="match status" value="1"/>
</dbReference>
<keyword evidence="3" id="KW-1185">Reference proteome</keyword>
<dbReference type="Pfam" id="PF03473">
    <property type="entry name" value="MOSC"/>
    <property type="match status" value="1"/>
</dbReference>
<dbReference type="InterPro" id="IPR052716">
    <property type="entry name" value="MOSC_domain"/>
</dbReference>
<dbReference type="SUPFAM" id="SSF50800">
    <property type="entry name" value="PK beta-barrel domain-like"/>
    <property type="match status" value="1"/>
</dbReference>
<dbReference type="Proteomes" id="UP000243106">
    <property type="component" value="Unassembled WGS sequence"/>
</dbReference>